<feature type="binding site" evidence="12">
    <location>
        <position position="22"/>
    </location>
    <ligand>
        <name>GTP</name>
        <dbReference type="ChEBI" id="CHEBI:37565"/>
    </ligand>
</feature>
<feature type="binding site" evidence="14">
    <location>
        <position position="21"/>
    </location>
    <ligand>
        <name>Mg(2+)</name>
        <dbReference type="ChEBI" id="CHEBI:18420"/>
    </ligand>
</feature>
<dbReference type="InterPro" id="IPR005225">
    <property type="entry name" value="Small_GTP-bd"/>
</dbReference>
<comment type="caution">
    <text evidence="16">The sequence shown here is derived from an EMBL/GenBank/DDBJ whole genome shotgun (WGS) entry which is preliminary data.</text>
</comment>
<dbReference type="OrthoDB" id="2011769at2759"/>
<keyword evidence="9 15" id="KW-0333">Golgi apparatus</keyword>
<evidence type="ECO:0000256" key="13">
    <source>
        <dbReference type="PIRSR" id="PIRSR606689-1"/>
    </source>
</evidence>
<name>A0A0M0JEH6_9EUKA</name>
<feature type="binding site" evidence="13">
    <location>
        <begin position="117"/>
        <end position="120"/>
    </location>
    <ligand>
        <name>GTP</name>
        <dbReference type="ChEBI" id="CHEBI:37565"/>
    </ligand>
</feature>
<organism evidence="16 17">
    <name type="scientific">Chrysochromulina tobinii</name>
    <dbReference type="NCBI Taxonomy" id="1460289"/>
    <lineage>
        <taxon>Eukaryota</taxon>
        <taxon>Haptista</taxon>
        <taxon>Haptophyta</taxon>
        <taxon>Prymnesiophyceae</taxon>
        <taxon>Prymnesiales</taxon>
        <taxon>Chrysochromulinaceae</taxon>
        <taxon>Chrysochromulina</taxon>
    </lineage>
</organism>
<evidence type="ECO:0000256" key="1">
    <source>
        <dbReference type="ARBA" id="ARBA00004240"/>
    </source>
</evidence>
<dbReference type="SUPFAM" id="SSF52540">
    <property type="entry name" value="P-loop containing nucleoside triphosphate hydrolases"/>
    <property type="match status" value="1"/>
</dbReference>
<sequence length="172" mass="19038">MGIFLKKGRLLVVGLDNAGKSTLLTVLLRNEVVPTAPTHQPVTDMIKVGHMKLRAVDMGGHEIARRMWVQYAQEADGIVYIVDAADRERFQEAALELHKLLASPTLPASAAVLVLANKVDLPHAAQQEELYYSLGLDEIAQSGSTRPVGLYLCSIFERRGYMEGFDWLAQHI</sequence>
<evidence type="ECO:0000256" key="10">
    <source>
        <dbReference type="ARBA" id="ARBA00023134"/>
    </source>
</evidence>
<dbReference type="GO" id="GO:0046872">
    <property type="term" value="F:metal ion binding"/>
    <property type="evidence" value="ECO:0007669"/>
    <property type="project" value="UniProtKB-KW"/>
</dbReference>
<dbReference type="PROSITE" id="PS51417">
    <property type="entry name" value="ARF"/>
    <property type="match status" value="1"/>
</dbReference>
<dbReference type="InterPro" id="IPR006687">
    <property type="entry name" value="Small_GTPase_SAR1"/>
</dbReference>
<evidence type="ECO:0000313" key="17">
    <source>
        <dbReference type="Proteomes" id="UP000037460"/>
    </source>
</evidence>
<keyword evidence="10 13" id="KW-0342">GTP-binding</keyword>
<dbReference type="AlphaFoldDB" id="A0A0M0JEH6"/>
<dbReference type="InterPro" id="IPR027417">
    <property type="entry name" value="P-loop_NTPase"/>
</dbReference>
<keyword evidence="4 15" id="KW-0813">Transport</keyword>
<feature type="binding site" evidence="13">
    <location>
        <position position="60"/>
    </location>
    <ligand>
        <name>GTP</name>
        <dbReference type="ChEBI" id="CHEBI:37565"/>
    </ligand>
</feature>
<feature type="binding site" evidence="12">
    <location>
        <position position="17"/>
    </location>
    <ligand>
        <name>GTP</name>
        <dbReference type="ChEBI" id="CHEBI:37565"/>
    </ligand>
</feature>
<dbReference type="GO" id="GO:0003924">
    <property type="term" value="F:GTPase activity"/>
    <property type="evidence" value="ECO:0007669"/>
    <property type="project" value="InterPro"/>
</dbReference>
<dbReference type="GO" id="GO:0016192">
    <property type="term" value="P:vesicle-mediated transport"/>
    <property type="evidence" value="ECO:0007669"/>
    <property type="project" value="UniProtKB-KW"/>
</dbReference>
<dbReference type="GO" id="GO:0005525">
    <property type="term" value="F:GTP binding"/>
    <property type="evidence" value="ECO:0007669"/>
    <property type="project" value="UniProtKB-KW"/>
</dbReference>
<dbReference type="Pfam" id="PF00025">
    <property type="entry name" value="Arf"/>
    <property type="match status" value="1"/>
</dbReference>
<dbReference type="NCBIfam" id="TIGR00231">
    <property type="entry name" value="small_GTP"/>
    <property type="match status" value="1"/>
</dbReference>
<evidence type="ECO:0000256" key="9">
    <source>
        <dbReference type="ARBA" id="ARBA00023034"/>
    </source>
</evidence>
<dbReference type="GO" id="GO:0005783">
    <property type="term" value="C:endoplasmic reticulum"/>
    <property type="evidence" value="ECO:0007669"/>
    <property type="project" value="UniProtKB-SubCell"/>
</dbReference>
<keyword evidence="11" id="KW-0479">Metal-binding</keyword>
<evidence type="ECO:0000256" key="7">
    <source>
        <dbReference type="ARBA" id="ARBA00022892"/>
    </source>
</evidence>
<gene>
    <name evidence="16" type="ORF">Ctob_006103</name>
</gene>
<dbReference type="GO" id="GO:0005794">
    <property type="term" value="C:Golgi apparatus"/>
    <property type="evidence" value="ECO:0007669"/>
    <property type="project" value="UniProtKB-SubCell"/>
</dbReference>
<evidence type="ECO:0000313" key="16">
    <source>
        <dbReference type="EMBL" id="KOO24974.1"/>
    </source>
</evidence>
<evidence type="ECO:0000256" key="12">
    <source>
        <dbReference type="PIRSR" id="PIRSR606687-2"/>
    </source>
</evidence>
<proteinExistence type="inferred from homology"/>
<feature type="binding site" evidence="13">
    <location>
        <begin position="14"/>
        <end position="21"/>
    </location>
    <ligand>
        <name>GTP</name>
        <dbReference type="ChEBI" id="CHEBI:37565"/>
    </ligand>
</feature>
<feature type="binding site" evidence="11">
    <location>
        <position position="16"/>
    </location>
    <ligand>
        <name>Mg(2+)</name>
        <dbReference type="ChEBI" id="CHEBI:18420"/>
    </ligand>
</feature>
<keyword evidence="6 15" id="KW-0256">Endoplasmic reticulum</keyword>
<evidence type="ECO:0000256" key="4">
    <source>
        <dbReference type="ARBA" id="ARBA00022448"/>
    </source>
</evidence>
<reference evidence="17" key="1">
    <citation type="journal article" date="2015" name="PLoS Genet.">
        <title>Genome Sequence and Transcriptome Analyses of Chrysochromulina tobin: Metabolic Tools for Enhanced Algal Fitness in the Prominent Order Prymnesiales (Haptophyceae).</title>
        <authorList>
            <person name="Hovde B.T."/>
            <person name="Deodato C.R."/>
            <person name="Hunsperger H.M."/>
            <person name="Ryken S.A."/>
            <person name="Yost W."/>
            <person name="Jha R.K."/>
            <person name="Patterson J."/>
            <person name="Monnat R.J. Jr."/>
            <person name="Barlow S.B."/>
            <person name="Starkenburg S.R."/>
            <person name="Cattolico R.A."/>
        </authorList>
    </citation>
    <scope>NUCLEOTIDE SEQUENCE</scope>
    <source>
        <strain evidence="17">CCMP291</strain>
    </source>
</reference>
<evidence type="ECO:0000256" key="14">
    <source>
        <dbReference type="PIRSR" id="PIRSR606689-2"/>
    </source>
</evidence>
<feature type="binding site" evidence="12">
    <location>
        <position position="19"/>
    </location>
    <ligand>
        <name>GTP</name>
        <dbReference type="ChEBI" id="CHEBI:37565"/>
    </ligand>
</feature>
<evidence type="ECO:0000256" key="11">
    <source>
        <dbReference type="PIRSR" id="PIRSR606687-1"/>
    </source>
</evidence>
<dbReference type="GO" id="GO:0006886">
    <property type="term" value="P:intracellular protein transport"/>
    <property type="evidence" value="ECO:0007669"/>
    <property type="project" value="InterPro"/>
</dbReference>
<feature type="binding site" evidence="12">
    <location>
        <position position="155"/>
    </location>
    <ligand>
        <name>GTP</name>
        <dbReference type="ChEBI" id="CHEBI:37565"/>
    </ligand>
</feature>
<evidence type="ECO:0000256" key="5">
    <source>
        <dbReference type="ARBA" id="ARBA00022741"/>
    </source>
</evidence>
<feature type="binding site" evidence="12">
    <location>
        <position position="118"/>
    </location>
    <ligand>
        <name>GTP</name>
        <dbReference type="ChEBI" id="CHEBI:37565"/>
    </ligand>
</feature>
<dbReference type="InterPro" id="IPR006689">
    <property type="entry name" value="Small_GTPase_ARF/SAR"/>
</dbReference>
<keyword evidence="5 12" id="KW-0547">Nucleotide-binding</keyword>
<evidence type="ECO:0000256" key="6">
    <source>
        <dbReference type="ARBA" id="ARBA00022824"/>
    </source>
</evidence>
<dbReference type="PROSITE" id="PS51422">
    <property type="entry name" value="SAR1"/>
    <property type="match status" value="1"/>
</dbReference>
<feature type="binding site" evidence="12">
    <location>
        <position position="20"/>
    </location>
    <ligand>
        <name>GTP</name>
        <dbReference type="ChEBI" id="CHEBI:37565"/>
    </ligand>
</feature>
<dbReference type="SMART" id="SM00178">
    <property type="entry name" value="SAR"/>
    <property type="match status" value="1"/>
</dbReference>
<keyword evidence="8 15" id="KW-0653">Protein transport</keyword>
<comment type="similarity">
    <text evidence="3 15">Belongs to the small GTPase superfamily. SAR1 family.</text>
</comment>
<comment type="subcellular location">
    <subcellularLocation>
        <location evidence="1">Endoplasmic reticulum</location>
    </subcellularLocation>
    <subcellularLocation>
        <location evidence="2">Golgi apparatus</location>
    </subcellularLocation>
</comment>
<feature type="binding site" evidence="12">
    <location>
        <position position="120"/>
    </location>
    <ligand>
        <name>GTP</name>
        <dbReference type="ChEBI" id="CHEBI:37565"/>
    </ligand>
</feature>
<dbReference type="Proteomes" id="UP000037460">
    <property type="component" value="Unassembled WGS sequence"/>
</dbReference>
<accession>A0A0M0JEH6</accession>
<feature type="binding site" evidence="14">
    <location>
        <position position="38"/>
    </location>
    <ligand>
        <name>Mg(2+)</name>
        <dbReference type="ChEBI" id="CHEBI:18420"/>
    </ligand>
</feature>
<keyword evidence="11" id="KW-0460">Magnesium</keyword>
<dbReference type="PANTHER" id="PTHR45684">
    <property type="entry name" value="RE74312P"/>
    <property type="match status" value="1"/>
</dbReference>
<dbReference type="PRINTS" id="PR00328">
    <property type="entry name" value="SAR1GTPBP"/>
</dbReference>
<evidence type="ECO:0000256" key="8">
    <source>
        <dbReference type="ARBA" id="ARBA00022927"/>
    </source>
</evidence>
<keyword evidence="17" id="KW-1185">Reference proteome</keyword>
<dbReference type="Gene3D" id="3.40.50.300">
    <property type="entry name" value="P-loop containing nucleotide triphosphate hydrolases"/>
    <property type="match status" value="1"/>
</dbReference>
<keyword evidence="7 15" id="KW-0931">ER-Golgi transport</keyword>
<protein>
    <submittedName>
        <fullName evidence="16">Ras family gtpase</fullName>
    </submittedName>
</protein>
<evidence type="ECO:0000256" key="2">
    <source>
        <dbReference type="ARBA" id="ARBA00004555"/>
    </source>
</evidence>
<dbReference type="EMBL" id="JWZX01003032">
    <property type="protein sequence ID" value="KOO24974.1"/>
    <property type="molecule type" value="Genomic_DNA"/>
</dbReference>
<evidence type="ECO:0000256" key="15">
    <source>
        <dbReference type="RuleBase" id="RU003926"/>
    </source>
</evidence>
<evidence type="ECO:0000256" key="3">
    <source>
        <dbReference type="ARBA" id="ARBA00007507"/>
    </source>
</evidence>
<dbReference type="SMART" id="SM00177">
    <property type="entry name" value="ARF"/>
    <property type="match status" value="1"/>
</dbReference>
<feature type="binding site" evidence="12">
    <location>
        <position position="117"/>
    </location>
    <ligand>
        <name>GTP</name>
        <dbReference type="ChEBI" id="CHEBI:37565"/>
    </ligand>
</feature>